<dbReference type="RefSeq" id="WP_149171326.1">
    <property type="nucleotide sequence ID" value="NZ_VTOY01000004.1"/>
</dbReference>
<feature type="domain" description="CRISPR type III-associated protein" evidence="2">
    <location>
        <begin position="7"/>
        <end position="197"/>
    </location>
</feature>
<dbReference type="Pfam" id="PF03787">
    <property type="entry name" value="RAMPs"/>
    <property type="match status" value="1"/>
</dbReference>
<dbReference type="EMBL" id="VTOY01000004">
    <property type="protein sequence ID" value="TYZ22932.1"/>
    <property type="molecule type" value="Genomic_DNA"/>
</dbReference>
<sequence>MKLNFSVEVLSPIHLGSGQADVNVDAEVIHDAYGMPYFPARRLKGLLYESAVEVCEMGQLSKITALTNMPLDGLFHHEENESHVQLIVPNLYLHDKAGYPALQTAWKALQAKYKEFLQPADVLQQYTSLRYQTKLENGVAFKGSLHNMRVVKAGVKFSGVIGLEGEEAEKYLVLLAAACCNLRTAGLKRNRGFGRIRCDFQEAGNEKRTARSILKEVQAG</sequence>
<accession>A0A5D6W683</accession>
<evidence type="ECO:0000259" key="2">
    <source>
        <dbReference type="Pfam" id="PF03787"/>
    </source>
</evidence>
<keyword evidence="4" id="KW-1185">Reference proteome</keyword>
<dbReference type="Proteomes" id="UP000323646">
    <property type="component" value="Unassembled WGS sequence"/>
</dbReference>
<evidence type="ECO:0000313" key="4">
    <source>
        <dbReference type="Proteomes" id="UP000323646"/>
    </source>
</evidence>
<dbReference type="AlphaFoldDB" id="A0A5D6W683"/>
<keyword evidence="1" id="KW-0051">Antiviral defense</keyword>
<evidence type="ECO:0000313" key="3">
    <source>
        <dbReference type="EMBL" id="TYZ22932.1"/>
    </source>
</evidence>
<dbReference type="PANTHER" id="PTHR35579:SF3">
    <property type="entry name" value="CRISPR SYSTEM CMS ENDORIBONUCLEASE CSM3"/>
    <property type="match status" value="1"/>
</dbReference>
<dbReference type="CDD" id="cd09726">
    <property type="entry name" value="RAMP_I_III"/>
    <property type="match status" value="1"/>
</dbReference>
<dbReference type="PANTHER" id="PTHR35579">
    <property type="entry name" value="CRISPR SYSTEM CMS ENDORIBONUCLEASE CSM3"/>
    <property type="match status" value="1"/>
</dbReference>
<gene>
    <name evidence="3" type="ORF">FZ040_06855</name>
</gene>
<dbReference type="OrthoDB" id="163151at2"/>
<reference evidence="3 4" key="1">
    <citation type="submission" date="2019-08" db="EMBL/GenBank/DDBJ databases">
        <title>Selenomonas sp. mPRGC5 and Selenomonas sp. mPRGC8 isolated from ruminal fluid of dairy goat (Capra hircus).</title>
        <authorList>
            <person name="Poothong S."/>
            <person name="Nuengjamnong C."/>
            <person name="Tanasupawat S."/>
        </authorList>
    </citation>
    <scope>NUCLEOTIDE SEQUENCE [LARGE SCALE GENOMIC DNA]</scope>
    <source>
        <strain evidence="4">mPRGC5</strain>
    </source>
</reference>
<name>A0A5D6W683_9FIRM</name>
<organism evidence="3 4">
    <name type="scientific">Selenomonas ruminis</name>
    <dbReference type="NCBI Taxonomy" id="2593411"/>
    <lineage>
        <taxon>Bacteria</taxon>
        <taxon>Bacillati</taxon>
        <taxon>Bacillota</taxon>
        <taxon>Negativicutes</taxon>
        <taxon>Selenomonadales</taxon>
        <taxon>Selenomonadaceae</taxon>
        <taxon>Selenomonas</taxon>
    </lineage>
</organism>
<comment type="caution">
    <text evidence="3">The sequence shown here is derived from an EMBL/GenBank/DDBJ whole genome shotgun (WGS) entry which is preliminary data.</text>
</comment>
<proteinExistence type="predicted"/>
<dbReference type="InterPro" id="IPR052216">
    <property type="entry name" value="CRISPR_Csm3_endoribonuclease"/>
</dbReference>
<evidence type="ECO:0000256" key="1">
    <source>
        <dbReference type="ARBA" id="ARBA00023118"/>
    </source>
</evidence>
<protein>
    <recommendedName>
        <fullName evidence="2">CRISPR type III-associated protein domain-containing protein</fullName>
    </recommendedName>
</protein>
<dbReference type="InterPro" id="IPR005537">
    <property type="entry name" value="RAMP_III_fam"/>
</dbReference>
<dbReference type="GO" id="GO:0051607">
    <property type="term" value="P:defense response to virus"/>
    <property type="evidence" value="ECO:0007669"/>
    <property type="project" value="UniProtKB-KW"/>
</dbReference>